<evidence type="ECO:0000313" key="9">
    <source>
        <dbReference type="EMBL" id="CAA2136532.1"/>
    </source>
</evidence>
<name>A0A679JAK1_9HYPH</name>
<dbReference type="SUPFAM" id="SSF53182">
    <property type="entry name" value="Pyrrolidone carboxyl peptidase (pyroglutamate aminopeptidase)"/>
    <property type="match status" value="1"/>
</dbReference>
<dbReference type="Gene3D" id="3.40.630.20">
    <property type="entry name" value="Peptidase C15, pyroglutamyl peptidase I-like"/>
    <property type="match status" value="1"/>
</dbReference>
<evidence type="ECO:0000256" key="5">
    <source>
        <dbReference type="ARBA" id="ARBA00022801"/>
    </source>
</evidence>
<dbReference type="InterPro" id="IPR000816">
    <property type="entry name" value="Peptidase_C15"/>
</dbReference>
<dbReference type="EMBL" id="LR743510">
    <property type="protein sequence ID" value="CAA2136532.1"/>
    <property type="molecule type" value="Genomic_DNA"/>
</dbReference>
<evidence type="ECO:0000256" key="1">
    <source>
        <dbReference type="ARBA" id="ARBA00006641"/>
    </source>
</evidence>
<geneLocation type="plasmid" evidence="9">
    <name>1</name>
</geneLocation>
<evidence type="ECO:0000256" key="4">
    <source>
        <dbReference type="ARBA" id="ARBA00022670"/>
    </source>
</evidence>
<keyword evidence="5 9" id="KW-0378">Hydrolase</keyword>
<evidence type="ECO:0000256" key="2">
    <source>
        <dbReference type="ARBA" id="ARBA00019191"/>
    </source>
</evidence>
<accession>A0A679JAK1</accession>
<evidence type="ECO:0000256" key="8">
    <source>
        <dbReference type="ARBA" id="ARBA00031559"/>
    </source>
</evidence>
<proteinExistence type="inferred from homology"/>
<reference evidence="9" key="1">
    <citation type="submission" date="2019-12" db="EMBL/GenBank/DDBJ databases">
        <authorList>
            <person name="Cremers G."/>
        </authorList>
    </citation>
    <scope>NUCLEOTIDE SEQUENCE</scope>
    <source>
        <strain evidence="9">Mbul2</strain>
        <plasmid evidence="9">1</plasmid>
    </source>
</reference>
<keyword evidence="3" id="KW-0963">Cytoplasm</keyword>
<keyword evidence="9" id="KW-0614">Plasmid</keyword>
<gene>
    <name evidence="9" type="primary">pcp</name>
    <name evidence="9" type="ORF">MBLL_00216</name>
</gene>
<comment type="similarity">
    <text evidence="1">Belongs to the peptidase C15 family.</text>
</comment>
<dbReference type="PANTHER" id="PTHR23402:SF1">
    <property type="entry name" value="PYROGLUTAMYL-PEPTIDASE I"/>
    <property type="match status" value="1"/>
</dbReference>
<dbReference type="InterPro" id="IPR036440">
    <property type="entry name" value="Peptidase_C15-like_sf"/>
</dbReference>
<dbReference type="PANTHER" id="PTHR23402">
    <property type="entry name" value="PROTEASE FAMILY C15 PYROGLUTAMYL-PEPTIDASE I-RELATED"/>
    <property type="match status" value="1"/>
</dbReference>
<dbReference type="AlphaFoldDB" id="A0A679JAK1"/>
<dbReference type="InterPro" id="IPR016125">
    <property type="entry name" value="Peptidase_C15-like"/>
</dbReference>
<evidence type="ECO:0000256" key="3">
    <source>
        <dbReference type="ARBA" id="ARBA00022490"/>
    </source>
</evidence>
<evidence type="ECO:0000256" key="7">
    <source>
        <dbReference type="ARBA" id="ARBA00030836"/>
    </source>
</evidence>
<dbReference type="PRINTS" id="PR00706">
    <property type="entry name" value="PYROGLUPTASE"/>
</dbReference>
<sequence length="210" mass="22872">MTRRHLLVTGFGPFPGMPRNPSETVARQVGHLGRHGIAGFPVRTLILRTAYAALSESLKPALAESPAAVLMIGVAGRAKRVRVEARALNRASRLFPDASGWIPTTLRLDRQGPAQREAPIAARALVCLKRQGISAIPSRNAGRYLCNASYFQALAEPCPVLFLHIPPVRAAWQRSASPARKRRDPLAVLPRAVAEVGRLLLIEARERHAP</sequence>
<dbReference type="GO" id="GO:0006508">
    <property type="term" value="P:proteolysis"/>
    <property type="evidence" value="ECO:0007669"/>
    <property type="project" value="UniProtKB-KW"/>
</dbReference>
<keyword evidence="6" id="KW-0788">Thiol protease</keyword>
<evidence type="ECO:0000256" key="6">
    <source>
        <dbReference type="ARBA" id="ARBA00022807"/>
    </source>
</evidence>
<protein>
    <recommendedName>
        <fullName evidence="2">Pyrrolidone-carboxylate peptidase</fullName>
    </recommendedName>
    <alternativeName>
        <fullName evidence="7">5-oxoprolyl-peptidase</fullName>
    </alternativeName>
    <alternativeName>
        <fullName evidence="8">Pyroglutamyl-peptidase I</fullName>
    </alternativeName>
</protein>
<organism evidence="9">
    <name type="scientific">Methylobacterium bullatum</name>
    <dbReference type="NCBI Taxonomy" id="570505"/>
    <lineage>
        <taxon>Bacteria</taxon>
        <taxon>Pseudomonadati</taxon>
        <taxon>Pseudomonadota</taxon>
        <taxon>Alphaproteobacteria</taxon>
        <taxon>Hyphomicrobiales</taxon>
        <taxon>Methylobacteriaceae</taxon>
        <taxon>Methylobacterium</taxon>
    </lineage>
</organism>
<keyword evidence="4" id="KW-0645">Protease</keyword>
<dbReference type="GO" id="GO:0016920">
    <property type="term" value="F:pyroglutamyl-peptidase activity"/>
    <property type="evidence" value="ECO:0007669"/>
    <property type="project" value="InterPro"/>
</dbReference>
<dbReference type="RefSeq" id="WP_339158792.1">
    <property type="nucleotide sequence ID" value="NZ_LR743510.1"/>
</dbReference>
<dbReference type="Pfam" id="PF01470">
    <property type="entry name" value="Peptidase_C15"/>
    <property type="match status" value="1"/>
</dbReference>
<dbReference type="GO" id="GO:0005829">
    <property type="term" value="C:cytosol"/>
    <property type="evidence" value="ECO:0007669"/>
    <property type="project" value="InterPro"/>
</dbReference>